<keyword evidence="1" id="KW-0812">Transmembrane</keyword>
<keyword evidence="3" id="KW-1185">Reference proteome</keyword>
<keyword evidence="1" id="KW-0472">Membrane</keyword>
<name>A0A7Y0QIX6_CELFI</name>
<comment type="caution">
    <text evidence="2">The sequence shown here is derived from an EMBL/GenBank/DDBJ whole genome shotgun (WGS) entry which is preliminary data.</text>
</comment>
<keyword evidence="1" id="KW-1133">Transmembrane helix</keyword>
<dbReference type="EMBL" id="JABCJJ010000031">
    <property type="protein sequence ID" value="NMR21344.1"/>
    <property type="molecule type" value="Genomic_DNA"/>
</dbReference>
<dbReference type="RefSeq" id="WP_169325715.1">
    <property type="nucleotide sequence ID" value="NZ_JABCJJ010000031.1"/>
</dbReference>
<sequence length="214" mass="23256">MLHKRIGRWHVVLLAVAAGLVASAFALRVEGVYWSRAEVTFLAPTSEVNPNALRTTTTDLIITAGAVARRVNGNVMWNQTADAGATIVGQGELDGWSVRLPDYGGQWSTVYSRQVLDVQVSGPTAEIVRERQDEILARIDAELDFLQEGSRASDRISTTVVPAPPSVYYIQGSTSRALAMIWVLCGAGALAAVRGVQLRARRRQPEVDASRQDE</sequence>
<evidence type="ECO:0000313" key="3">
    <source>
        <dbReference type="Proteomes" id="UP000562124"/>
    </source>
</evidence>
<dbReference type="Proteomes" id="UP000562124">
    <property type="component" value="Unassembled WGS sequence"/>
</dbReference>
<protein>
    <submittedName>
        <fullName evidence="2">Uncharacterized protein</fullName>
    </submittedName>
</protein>
<proteinExistence type="predicted"/>
<dbReference type="AlphaFoldDB" id="A0A7Y0QIX6"/>
<evidence type="ECO:0000313" key="2">
    <source>
        <dbReference type="EMBL" id="NMR21344.1"/>
    </source>
</evidence>
<accession>A0A7Y0QIX6</accession>
<feature type="transmembrane region" description="Helical" evidence="1">
    <location>
        <begin position="177"/>
        <end position="196"/>
    </location>
</feature>
<evidence type="ECO:0000256" key="1">
    <source>
        <dbReference type="SAM" id="Phobius"/>
    </source>
</evidence>
<reference evidence="2 3" key="1">
    <citation type="submission" date="2020-04" db="EMBL/GenBank/DDBJ databases">
        <title>Sequencing and Assembly of C. fimi.</title>
        <authorList>
            <person name="Ramsey A.R."/>
        </authorList>
    </citation>
    <scope>NUCLEOTIDE SEQUENCE [LARGE SCALE GENOMIC DNA]</scope>
    <source>
        <strain evidence="2 3">SB</strain>
    </source>
</reference>
<organism evidence="2 3">
    <name type="scientific">Cellulomonas fimi</name>
    <dbReference type="NCBI Taxonomy" id="1708"/>
    <lineage>
        <taxon>Bacteria</taxon>
        <taxon>Bacillati</taxon>
        <taxon>Actinomycetota</taxon>
        <taxon>Actinomycetes</taxon>
        <taxon>Micrococcales</taxon>
        <taxon>Cellulomonadaceae</taxon>
        <taxon>Cellulomonas</taxon>
    </lineage>
</organism>
<gene>
    <name evidence="2" type="ORF">HIR71_14165</name>
</gene>